<dbReference type="EMBL" id="MTKT01001810">
    <property type="protein sequence ID" value="OWM83901.1"/>
    <property type="molecule type" value="Genomic_DNA"/>
</dbReference>
<dbReference type="Proteomes" id="UP000233551">
    <property type="component" value="Unassembled WGS sequence"/>
</dbReference>
<evidence type="ECO:0000313" key="2">
    <source>
        <dbReference type="EMBL" id="OWM83901.1"/>
    </source>
</evidence>
<evidence type="ECO:0000313" key="4">
    <source>
        <dbReference type="Proteomes" id="UP000197138"/>
    </source>
</evidence>
<comment type="caution">
    <text evidence="2">The sequence shown here is derived from an EMBL/GenBank/DDBJ whole genome shotgun (WGS) entry which is preliminary data.</text>
</comment>
<feature type="region of interest" description="Disordered" evidence="1">
    <location>
        <begin position="181"/>
        <end position="208"/>
    </location>
</feature>
<organism evidence="2 4">
    <name type="scientific">Punica granatum</name>
    <name type="common">Pomegranate</name>
    <dbReference type="NCBI Taxonomy" id="22663"/>
    <lineage>
        <taxon>Eukaryota</taxon>
        <taxon>Viridiplantae</taxon>
        <taxon>Streptophyta</taxon>
        <taxon>Embryophyta</taxon>
        <taxon>Tracheophyta</taxon>
        <taxon>Spermatophyta</taxon>
        <taxon>Magnoliopsida</taxon>
        <taxon>eudicotyledons</taxon>
        <taxon>Gunneridae</taxon>
        <taxon>Pentapetalae</taxon>
        <taxon>rosids</taxon>
        <taxon>malvids</taxon>
        <taxon>Myrtales</taxon>
        <taxon>Lythraceae</taxon>
        <taxon>Punica</taxon>
    </lineage>
</organism>
<dbReference type="EMBL" id="PGOL01001771">
    <property type="protein sequence ID" value="PKI54750.1"/>
    <property type="molecule type" value="Genomic_DNA"/>
</dbReference>
<proteinExistence type="predicted"/>
<reference evidence="2" key="2">
    <citation type="submission" date="2017-06" db="EMBL/GenBank/DDBJ databases">
        <title>The pomegranate genome and the genomics of punicalagin biosynthesis.</title>
        <authorList>
            <person name="Xu C."/>
        </authorList>
    </citation>
    <scope>NUCLEOTIDE SEQUENCE [LARGE SCALE GENOMIC DNA]</scope>
    <source>
        <tissue evidence="2">Fresh leaf</tissue>
    </source>
</reference>
<name>A0A218XHF9_PUNGR</name>
<accession>A0A218XHF9</accession>
<dbReference type="AlphaFoldDB" id="A0A218XHF9"/>
<dbReference type="Proteomes" id="UP000197138">
    <property type="component" value="Unassembled WGS sequence"/>
</dbReference>
<evidence type="ECO:0000256" key="1">
    <source>
        <dbReference type="SAM" id="MobiDB-lite"/>
    </source>
</evidence>
<protein>
    <submittedName>
        <fullName evidence="2">Uncharacterized protein</fullName>
    </submittedName>
</protein>
<gene>
    <name evidence="2" type="ORF">CDL15_Pgr004332</name>
    <name evidence="3" type="ORF">CRG98_024852</name>
</gene>
<reference evidence="3 5" key="3">
    <citation type="submission" date="2017-11" db="EMBL/GenBank/DDBJ databases">
        <title>De-novo sequencing of pomegranate (Punica granatum L.) genome.</title>
        <authorList>
            <person name="Akparov Z."/>
            <person name="Amiraslanov A."/>
            <person name="Hajiyeva S."/>
            <person name="Abbasov M."/>
            <person name="Kaur K."/>
            <person name="Hamwieh A."/>
            <person name="Solovyev V."/>
            <person name="Salamov A."/>
            <person name="Braich B."/>
            <person name="Kosarev P."/>
            <person name="Mahmoud A."/>
            <person name="Hajiyev E."/>
            <person name="Babayeva S."/>
            <person name="Izzatullayeva V."/>
            <person name="Mammadov A."/>
            <person name="Mammadov A."/>
            <person name="Sharifova S."/>
            <person name="Ojaghi J."/>
            <person name="Eynullazada K."/>
            <person name="Bayramov B."/>
            <person name="Abdulazimova A."/>
            <person name="Shahmuradov I."/>
        </authorList>
    </citation>
    <scope>NUCLEOTIDE SEQUENCE [LARGE SCALE GENOMIC DNA]</scope>
    <source>
        <strain evidence="3">AG2017</strain>
        <strain evidence="5">cv. AG2017</strain>
        <tissue evidence="3">Leaf</tissue>
    </source>
</reference>
<sequence length="208" mass="23278">MGCLVGWSPDSIPAQFRPELKRPHLVTLWAPNCNPNSAPILYRCRFASLLTMVGFAILFRSELVLIETPIYPSTSFNFQKLPPPTTLIHQNCRHYPAAAAVVAAPPPPTEKLQPSVFQPVWARRGQIWPFRCQISPREPRAKPRVASSSRGHCLEPMRLVAGSERARPRVVGANYNLRLGLTSTGDHGTRSPSPRTRLFESSATFEQW</sequence>
<keyword evidence="5" id="KW-1185">Reference proteome</keyword>
<reference evidence="4" key="1">
    <citation type="journal article" date="2017" name="Plant J.">
        <title>The pomegranate (Punica granatum L.) genome and the genomics of punicalagin biosynthesis.</title>
        <authorList>
            <person name="Qin G."/>
            <person name="Xu C."/>
            <person name="Ming R."/>
            <person name="Tang H."/>
            <person name="Guyot R."/>
            <person name="Kramer E.M."/>
            <person name="Hu Y."/>
            <person name="Yi X."/>
            <person name="Qi Y."/>
            <person name="Xu X."/>
            <person name="Gao Z."/>
            <person name="Pan H."/>
            <person name="Jian J."/>
            <person name="Tian Y."/>
            <person name="Yue Z."/>
            <person name="Xu Y."/>
        </authorList>
    </citation>
    <scope>NUCLEOTIDE SEQUENCE [LARGE SCALE GENOMIC DNA]</scope>
    <source>
        <strain evidence="4">cv. Dabenzi</strain>
    </source>
</reference>
<evidence type="ECO:0000313" key="3">
    <source>
        <dbReference type="EMBL" id="PKI54750.1"/>
    </source>
</evidence>
<evidence type="ECO:0000313" key="5">
    <source>
        <dbReference type="Proteomes" id="UP000233551"/>
    </source>
</evidence>